<keyword evidence="10" id="KW-1185">Reference proteome</keyword>
<dbReference type="Pfam" id="PF01040">
    <property type="entry name" value="UbiA"/>
    <property type="match status" value="1"/>
</dbReference>
<feature type="transmembrane region" description="Helical" evidence="8">
    <location>
        <begin position="136"/>
        <end position="156"/>
    </location>
</feature>
<comment type="cofactor">
    <cofactor evidence="1">
        <name>Mg(2+)</name>
        <dbReference type="ChEBI" id="CHEBI:18420"/>
    </cofactor>
</comment>
<evidence type="ECO:0000256" key="7">
    <source>
        <dbReference type="ARBA" id="ARBA00023136"/>
    </source>
</evidence>
<gene>
    <name evidence="9" type="primary">COQ2</name>
    <name evidence="9" type="ORF">Hgul01_02164</name>
</gene>
<feature type="transmembrane region" description="Helical" evidence="8">
    <location>
        <begin position="210"/>
        <end position="229"/>
    </location>
</feature>
<organism evidence="9 10">
    <name type="scientific">Herpetosiphon gulosus</name>
    <dbReference type="NCBI Taxonomy" id="1973496"/>
    <lineage>
        <taxon>Bacteria</taxon>
        <taxon>Bacillati</taxon>
        <taxon>Chloroflexota</taxon>
        <taxon>Chloroflexia</taxon>
        <taxon>Herpetosiphonales</taxon>
        <taxon>Herpetosiphonaceae</taxon>
        <taxon>Herpetosiphon</taxon>
    </lineage>
</organism>
<dbReference type="InterPro" id="IPR044878">
    <property type="entry name" value="UbiA_sf"/>
</dbReference>
<dbReference type="NCBIfam" id="TIGR01475">
    <property type="entry name" value="ubiA_other"/>
    <property type="match status" value="1"/>
</dbReference>
<protein>
    <submittedName>
        <fullName evidence="9">4-hydroxybenzoate polyprenyltransferase, mitochondrial</fullName>
    </submittedName>
</protein>
<accession>A0ABP9WYU7</accession>
<reference evidence="9 10" key="1">
    <citation type="submission" date="2024-02" db="EMBL/GenBank/DDBJ databases">
        <title>Herpetosiphon gulosus NBRC 112829.</title>
        <authorList>
            <person name="Ichikawa N."/>
            <person name="Katano-Makiyama Y."/>
            <person name="Hidaka K."/>
        </authorList>
    </citation>
    <scope>NUCLEOTIDE SEQUENCE [LARGE SCALE GENOMIC DNA]</scope>
    <source>
        <strain evidence="9 10">NBRC 112829</strain>
    </source>
</reference>
<comment type="similarity">
    <text evidence="3">Belongs to the UbiA prenyltransferase family.</text>
</comment>
<keyword evidence="4" id="KW-0808">Transferase</keyword>
<evidence type="ECO:0000256" key="1">
    <source>
        <dbReference type="ARBA" id="ARBA00001946"/>
    </source>
</evidence>
<keyword evidence="6 8" id="KW-1133">Transmembrane helix</keyword>
<evidence type="ECO:0000256" key="5">
    <source>
        <dbReference type="ARBA" id="ARBA00022692"/>
    </source>
</evidence>
<comment type="caution">
    <text evidence="9">The sequence shown here is derived from an EMBL/GenBank/DDBJ whole genome shotgun (WGS) entry which is preliminary data.</text>
</comment>
<keyword evidence="5 8" id="KW-0812">Transmembrane</keyword>
<dbReference type="EMBL" id="BAABRU010000007">
    <property type="protein sequence ID" value="GAA5528365.1"/>
    <property type="molecule type" value="Genomic_DNA"/>
</dbReference>
<feature type="transmembrane region" description="Helical" evidence="8">
    <location>
        <begin position="21"/>
        <end position="38"/>
    </location>
</feature>
<comment type="subcellular location">
    <subcellularLocation>
        <location evidence="2">Membrane</location>
        <topology evidence="2">Multi-pass membrane protein</topology>
    </subcellularLocation>
</comment>
<evidence type="ECO:0000256" key="6">
    <source>
        <dbReference type="ARBA" id="ARBA00022989"/>
    </source>
</evidence>
<dbReference type="PANTHER" id="PTHR11048">
    <property type="entry name" value="PRENYLTRANSFERASES"/>
    <property type="match status" value="1"/>
</dbReference>
<evidence type="ECO:0000313" key="10">
    <source>
        <dbReference type="Proteomes" id="UP001428290"/>
    </source>
</evidence>
<feature type="transmembrane region" description="Helical" evidence="8">
    <location>
        <begin position="86"/>
        <end position="106"/>
    </location>
</feature>
<dbReference type="Gene3D" id="1.20.120.1780">
    <property type="entry name" value="UbiA prenyltransferase"/>
    <property type="match status" value="1"/>
</dbReference>
<feature type="transmembrane region" description="Helical" evidence="8">
    <location>
        <begin position="112"/>
        <end position="129"/>
    </location>
</feature>
<sequence>MTSLRQTLHQTAINIKVEHTVFALPFAYLGLFLANKQFPGWQPLILVTLAMVAARTAAMSFNRYLDRHFDARNPRTSIRPIPAGTLSAKSVLIVGLVSLTVLVISAGLLNPLCLLLSPIALIALTGYSYMKRFTWLCHFGLGFTDAIAPAGGWLAVDPNFRLSMLLLAAAVGIWIAGFDLIYACQDVDFDRREGLHSLPARFSIATSLRVAKICHIAMIGLLLAVGVSLSLSWPFYVGVAAAAGLLVYEHSLINPRDLSKIDIAFFNVNSYIAGVLFLFTLTSLYVGN</sequence>
<feature type="transmembrane region" description="Helical" evidence="8">
    <location>
        <begin position="235"/>
        <end position="253"/>
    </location>
</feature>
<dbReference type="Proteomes" id="UP001428290">
    <property type="component" value="Unassembled WGS sequence"/>
</dbReference>
<evidence type="ECO:0000256" key="3">
    <source>
        <dbReference type="ARBA" id="ARBA00005985"/>
    </source>
</evidence>
<evidence type="ECO:0000256" key="2">
    <source>
        <dbReference type="ARBA" id="ARBA00004141"/>
    </source>
</evidence>
<dbReference type="InterPro" id="IPR000537">
    <property type="entry name" value="UbiA_prenyltransferase"/>
</dbReference>
<feature type="transmembrane region" description="Helical" evidence="8">
    <location>
        <begin position="265"/>
        <end position="286"/>
    </location>
</feature>
<proteinExistence type="inferred from homology"/>
<keyword evidence="7 8" id="KW-0472">Membrane</keyword>
<evidence type="ECO:0000256" key="8">
    <source>
        <dbReference type="SAM" id="Phobius"/>
    </source>
</evidence>
<evidence type="ECO:0000256" key="4">
    <source>
        <dbReference type="ARBA" id="ARBA00022679"/>
    </source>
</evidence>
<dbReference type="InterPro" id="IPR039653">
    <property type="entry name" value="Prenyltransferase"/>
</dbReference>
<dbReference type="CDD" id="cd13959">
    <property type="entry name" value="PT_UbiA_COQ2"/>
    <property type="match status" value="1"/>
</dbReference>
<evidence type="ECO:0000313" key="9">
    <source>
        <dbReference type="EMBL" id="GAA5528365.1"/>
    </source>
</evidence>
<dbReference type="PANTHER" id="PTHR11048:SF28">
    <property type="entry name" value="4-HYDROXYBENZOATE POLYPRENYLTRANSFERASE, MITOCHONDRIAL"/>
    <property type="match status" value="1"/>
</dbReference>
<name>A0ABP9WYU7_9CHLR</name>
<feature type="transmembrane region" description="Helical" evidence="8">
    <location>
        <begin position="44"/>
        <end position="65"/>
    </location>
</feature>
<dbReference type="Gene3D" id="1.10.357.140">
    <property type="entry name" value="UbiA prenyltransferase"/>
    <property type="match status" value="1"/>
</dbReference>
<feature type="transmembrane region" description="Helical" evidence="8">
    <location>
        <begin position="162"/>
        <end position="182"/>
    </location>
</feature>
<dbReference type="RefSeq" id="WP_345721986.1">
    <property type="nucleotide sequence ID" value="NZ_BAABRU010000007.1"/>
</dbReference>
<dbReference type="InterPro" id="IPR006371">
    <property type="entry name" value="Polyprenyltransferase_UbiA-li"/>
</dbReference>